<dbReference type="Proteomes" id="UP000665020">
    <property type="component" value="Chromosome"/>
</dbReference>
<evidence type="ECO:0000313" key="1">
    <source>
        <dbReference type="EMBL" id="QTL99836.1"/>
    </source>
</evidence>
<sequence length="170" mass="19559">MGQVLRGKNLWENLKGKKEEIKESIAVDFGGVEGEITVQFVDVDIVQKIIEQFDELKPKKPNILIKLNDGRSMNIEVPNGDEKYKAFNSKPEAKEKIKKWEEKSKPIEEKKKLRLAYEFIIPEERPGKTVEEGIEILKSTLRFMDVINIVNKGFELNSLGGQLKKPENDF</sequence>
<evidence type="ECO:0000313" key="2">
    <source>
        <dbReference type="Proteomes" id="UP000665020"/>
    </source>
</evidence>
<proteinExistence type="predicted"/>
<reference evidence="1" key="1">
    <citation type="submission" date="2019-12" db="EMBL/GenBank/DDBJ databases">
        <authorList>
            <person name="zhang j."/>
            <person name="sun C.M."/>
        </authorList>
    </citation>
    <scope>NUCLEOTIDE SEQUENCE</scope>
    <source>
        <strain evidence="1">NS-1</strain>
    </source>
</reference>
<dbReference type="KEGG" id="ifn:GM661_18685"/>
<name>A0A8A7KDH3_9FIRM</name>
<protein>
    <submittedName>
        <fullName evidence="1">Uncharacterized protein</fullName>
    </submittedName>
</protein>
<organism evidence="1 2">
    <name type="scientific">Iocasia fonsfrigidae</name>
    <dbReference type="NCBI Taxonomy" id="2682810"/>
    <lineage>
        <taxon>Bacteria</taxon>
        <taxon>Bacillati</taxon>
        <taxon>Bacillota</taxon>
        <taxon>Clostridia</taxon>
        <taxon>Halanaerobiales</taxon>
        <taxon>Halanaerobiaceae</taxon>
        <taxon>Iocasia</taxon>
    </lineage>
</organism>
<dbReference type="EMBL" id="CP046640">
    <property type="protein sequence ID" value="QTL99836.1"/>
    <property type="molecule type" value="Genomic_DNA"/>
</dbReference>
<dbReference type="RefSeq" id="WP_230868159.1">
    <property type="nucleotide sequence ID" value="NZ_CP046640.1"/>
</dbReference>
<accession>A0A8A7KDH3</accession>
<gene>
    <name evidence="1" type="ORF">GM661_18685</name>
</gene>
<keyword evidence="2" id="KW-1185">Reference proteome</keyword>
<dbReference type="AlphaFoldDB" id="A0A8A7KDH3"/>